<dbReference type="SUPFAM" id="SSF51695">
    <property type="entry name" value="PLC-like phosphodiesterases"/>
    <property type="match status" value="2"/>
</dbReference>
<evidence type="ECO:0000256" key="4">
    <source>
        <dbReference type="ARBA" id="ARBA00022801"/>
    </source>
</evidence>
<dbReference type="FunFam" id="3.20.20.190:FF:000011">
    <property type="entry name" value="Glycerophosphodiester phosphodiesterase GDPDL3"/>
    <property type="match status" value="1"/>
</dbReference>
<proteinExistence type="predicted"/>
<feature type="domain" description="GP-PDE" evidence="7">
    <location>
        <begin position="413"/>
        <end position="712"/>
    </location>
</feature>
<dbReference type="EC" id="3.1.4.46" evidence="1"/>
<dbReference type="PROSITE" id="PS51704">
    <property type="entry name" value="GP_PDE"/>
    <property type="match status" value="2"/>
</dbReference>
<dbReference type="FunFam" id="3.20.20.190:FF:000013">
    <property type="entry name" value="Glycerophosphodiester phosphodiesterase GDPDL3"/>
    <property type="match status" value="1"/>
</dbReference>
<dbReference type="AlphaFoldDB" id="A0A9Q0K4E2"/>
<dbReference type="OrthoDB" id="1058301at2759"/>
<dbReference type="CDD" id="cd08603">
    <property type="entry name" value="GDPD_SHV3_repeat_1"/>
    <property type="match status" value="1"/>
</dbReference>
<reference evidence="8" key="1">
    <citation type="journal article" date="2023" name="Plant J.">
        <title>The genome of the king protea, Protea cynaroides.</title>
        <authorList>
            <person name="Chang J."/>
            <person name="Duong T.A."/>
            <person name="Schoeman C."/>
            <person name="Ma X."/>
            <person name="Roodt D."/>
            <person name="Barker N."/>
            <person name="Li Z."/>
            <person name="Van de Peer Y."/>
            <person name="Mizrachi E."/>
        </authorList>
    </citation>
    <scope>NUCLEOTIDE SEQUENCE</scope>
    <source>
        <tissue evidence="8">Young leaves</tissue>
    </source>
</reference>
<evidence type="ECO:0000313" key="8">
    <source>
        <dbReference type="EMBL" id="KAJ4963439.1"/>
    </source>
</evidence>
<dbReference type="PANTHER" id="PTHR43620">
    <property type="entry name" value="GLYCEROPHOSPHORYL DIESTER PHOSPHODIESTERASE"/>
    <property type="match status" value="1"/>
</dbReference>
<protein>
    <recommendedName>
        <fullName evidence="1">glycerophosphodiester phosphodiesterase</fullName>
        <ecNumber evidence="1">3.1.4.46</ecNumber>
    </recommendedName>
</protein>
<dbReference type="GO" id="GO:0006071">
    <property type="term" value="P:glycerol metabolic process"/>
    <property type="evidence" value="ECO:0007669"/>
    <property type="project" value="UniProtKB-KW"/>
</dbReference>
<dbReference type="CDD" id="cd08604">
    <property type="entry name" value="GDPD_SHV3_repeat_2"/>
    <property type="match status" value="1"/>
</dbReference>
<comment type="caution">
    <text evidence="8">The sequence shown here is derived from an EMBL/GenBank/DDBJ whole genome shotgun (WGS) entry which is preliminary data.</text>
</comment>
<accession>A0A9Q0K4E2</accession>
<keyword evidence="5" id="KW-0325">Glycoprotein</keyword>
<evidence type="ECO:0000256" key="3">
    <source>
        <dbReference type="ARBA" id="ARBA00022798"/>
    </source>
</evidence>
<evidence type="ECO:0000256" key="2">
    <source>
        <dbReference type="ARBA" id="ARBA00022729"/>
    </source>
</evidence>
<dbReference type="GO" id="GO:0006629">
    <property type="term" value="P:lipid metabolic process"/>
    <property type="evidence" value="ECO:0007669"/>
    <property type="project" value="InterPro"/>
</dbReference>
<evidence type="ECO:0000256" key="1">
    <source>
        <dbReference type="ARBA" id="ARBA00012247"/>
    </source>
</evidence>
<dbReference type="GO" id="GO:0008889">
    <property type="term" value="F:glycerophosphodiester phosphodiesterase activity"/>
    <property type="evidence" value="ECO:0007669"/>
    <property type="project" value="UniProtKB-EC"/>
</dbReference>
<comment type="catalytic activity">
    <reaction evidence="6">
        <text>a sn-glycero-3-phosphodiester + H2O = an alcohol + sn-glycerol 3-phosphate + H(+)</text>
        <dbReference type="Rhea" id="RHEA:12969"/>
        <dbReference type="ChEBI" id="CHEBI:15377"/>
        <dbReference type="ChEBI" id="CHEBI:15378"/>
        <dbReference type="ChEBI" id="CHEBI:30879"/>
        <dbReference type="ChEBI" id="CHEBI:57597"/>
        <dbReference type="ChEBI" id="CHEBI:83408"/>
        <dbReference type="EC" id="3.1.4.46"/>
    </reaction>
</comment>
<sequence>MRHFGEHADLKVGGELSDIIISKASPPCYSVSPPVRASNPIIQDVRFREQRILQSPTPGVRLEAQRVPAKTPLDPGKISAAAVAPTQNWKTLSGNTPVVIARGGFTGIFPDSSPYAFQFALSTSLSDVTLFCDLQLTRDGQGICQTDLRLDNTTNIALNFPNGGKTYNVNGQNVTGWFALDFTSKQLFENTTLSQNIFSRPSLFDGSLPLSAVEDVTGLKPPQFWLNVQYDMFYTQQKLNVAAYIETATRKMGINYISSPEIGFLRSLSTKINKARTKLIFRFLDKNTVEPTTMQKYGSILMDLSSIKPFVSGILVPKNYIWPVNANNYLEAPTSLVTDAHKQGLEVYAAGFANDMPASFNYSYDPSAEYLQFIDNGGFSVDGFLTDFPPTASEAVACLTQNKKLLKPIKGQALIISHNGASGVYPGCTDLAYQQAIDDGADIIDCSVQISKDGVPFCLDSPDLTGDSNAMTSFLSRATTIPEIQDDKGIFSFDLTWNEILTLKPQLVSPIPSSGLVRNPANKQKGKFIAFSEFLEIAKAKAVSGILVNIENAPYLASKKGLSITDAVAKALSNATFDKQATQQVLIQSDDSSVLSTFNNVSTYKKVLYIKEATSSAPKPIAEQIKKVADAVNLPRPSFIQASAGFTTAYTRIVNDMHAANISVYVSVLRNEYTQIAFDFFSDPIVEIATYVSNIGVDGIVTEYPATASAFKRSPCANVDADLPYTILPAEAGSLLALASPEVLPPAEAPAPPLDVADVIDPPLPPVAVISTKAPAAAPAEAITKSSQVTNTANLGLGLMAIMVLCLLSLGY</sequence>
<keyword evidence="9" id="KW-1185">Reference proteome</keyword>
<evidence type="ECO:0000256" key="6">
    <source>
        <dbReference type="ARBA" id="ARBA00047512"/>
    </source>
</evidence>
<keyword evidence="2" id="KW-0732">Signal</keyword>
<gene>
    <name evidence="8" type="ORF">NE237_023378</name>
</gene>
<dbReference type="InterPro" id="IPR030395">
    <property type="entry name" value="GP_PDE_dom"/>
</dbReference>
<dbReference type="InterPro" id="IPR017946">
    <property type="entry name" value="PLC-like_Pdiesterase_TIM-brl"/>
</dbReference>
<keyword evidence="4" id="KW-0378">Hydrolase</keyword>
<dbReference type="Gene3D" id="3.20.20.190">
    <property type="entry name" value="Phosphatidylinositol (PI) phosphodiesterase"/>
    <property type="match status" value="2"/>
</dbReference>
<evidence type="ECO:0000313" key="9">
    <source>
        <dbReference type="Proteomes" id="UP001141806"/>
    </source>
</evidence>
<name>A0A9Q0K4E2_9MAGN</name>
<evidence type="ECO:0000259" key="7">
    <source>
        <dbReference type="PROSITE" id="PS51704"/>
    </source>
</evidence>
<dbReference type="Proteomes" id="UP001141806">
    <property type="component" value="Unassembled WGS sequence"/>
</dbReference>
<keyword evidence="3" id="KW-0319">Glycerol metabolism</keyword>
<dbReference type="Pfam" id="PF03009">
    <property type="entry name" value="GDPD"/>
    <property type="match status" value="2"/>
</dbReference>
<feature type="domain" description="GP-PDE" evidence="7">
    <location>
        <begin position="97"/>
        <end position="396"/>
    </location>
</feature>
<dbReference type="EMBL" id="JAMYWD010000008">
    <property type="protein sequence ID" value="KAJ4963439.1"/>
    <property type="molecule type" value="Genomic_DNA"/>
</dbReference>
<organism evidence="8 9">
    <name type="scientific">Protea cynaroides</name>
    <dbReference type="NCBI Taxonomy" id="273540"/>
    <lineage>
        <taxon>Eukaryota</taxon>
        <taxon>Viridiplantae</taxon>
        <taxon>Streptophyta</taxon>
        <taxon>Embryophyta</taxon>
        <taxon>Tracheophyta</taxon>
        <taxon>Spermatophyta</taxon>
        <taxon>Magnoliopsida</taxon>
        <taxon>Proteales</taxon>
        <taxon>Proteaceae</taxon>
        <taxon>Protea</taxon>
    </lineage>
</organism>
<dbReference type="PANTHER" id="PTHR43620:SF44">
    <property type="entry name" value="GLYCEROPHOSPHODIESTER PHOSPHODIESTERASE GDPDL6-RELATED"/>
    <property type="match status" value="1"/>
</dbReference>
<evidence type="ECO:0000256" key="5">
    <source>
        <dbReference type="ARBA" id="ARBA00023180"/>
    </source>
</evidence>